<keyword evidence="2" id="KW-1185">Reference proteome</keyword>
<comment type="caution">
    <text evidence="1">The sequence shown here is derived from an EMBL/GenBank/DDBJ whole genome shotgun (WGS) entry which is preliminary data.</text>
</comment>
<proteinExistence type="predicted"/>
<accession>A0ABD1GH18</accession>
<reference evidence="1 2" key="1">
    <citation type="submission" date="2024-06" db="EMBL/GenBank/DDBJ databases">
        <title>A chromosome level genome sequence of Diviner's sage (Salvia divinorum).</title>
        <authorList>
            <person name="Ford S.A."/>
            <person name="Ro D.-K."/>
            <person name="Ness R.W."/>
            <person name="Phillips M.A."/>
        </authorList>
    </citation>
    <scope>NUCLEOTIDE SEQUENCE [LARGE SCALE GENOMIC DNA]</scope>
    <source>
        <strain evidence="1">SAF-2024a</strain>
        <tissue evidence="1">Leaf</tissue>
    </source>
</reference>
<evidence type="ECO:0000313" key="1">
    <source>
        <dbReference type="EMBL" id="KAL1543418.1"/>
    </source>
</evidence>
<sequence>MGVARRARNDSGYKKFWLCAGEIPDPTIEVLVAWALISPGVCDLHQRPHKILSFMGLIVFVVVYLL</sequence>
<name>A0ABD1GH18_SALDI</name>
<dbReference type="Proteomes" id="UP001567538">
    <property type="component" value="Unassembled WGS sequence"/>
</dbReference>
<protein>
    <submittedName>
        <fullName evidence="1">Uncharacterized protein</fullName>
    </submittedName>
</protein>
<organism evidence="1 2">
    <name type="scientific">Salvia divinorum</name>
    <name type="common">Maria pastora</name>
    <name type="synonym">Diviner's sage</name>
    <dbReference type="NCBI Taxonomy" id="28513"/>
    <lineage>
        <taxon>Eukaryota</taxon>
        <taxon>Viridiplantae</taxon>
        <taxon>Streptophyta</taxon>
        <taxon>Embryophyta</taxon>
        <taxon>Tracheophyta</taxon>
        <taxon>Spermatophyta</taxon>
        <taxon>Magnoliopsida</taxon>
        <taxon>eudicotyledons</taxon>
        <taxon>Gunneridae</taxon>
        <taxon>Pentapetalae</taxon>
        <taxon>asterids</taxon>
        <taxon>lamiids</taxon>
        <taxon>Lamiales</taxon>
        <taxon>Lamiaceae</taxon>
        <taxon>Nepetoideae</taxon>
        <taxon>Mentheae</taxon>
        <taxon>Salviinae</taxon>
        <taxon>Salvia</taxon>
        <taxon>Salvia subgen. Calosphace</taxon>
    </lineage>
</organism>
<gene>
    <name evidence="1" type="ORF">AAHA92_20394</name>
</gene>
<evidence type="ECO:0000313" key="2">
    <source>
        <dbReference type="Proteomes" id="UP001567538"/>
    </source>
</evidence>
<dbReference type="EMBL" id="JBEAFC010000008">
    <property type="protein sequence ID" value="KAL1543418.1"/>
    <property type="molecule type" value="Genomic_DNA"/>
</dbReference>
<dbReference type="AlphaFoldDB" id="A0ABD1GH18"/>